<evidence type="ECO:0000313" key="2">
    <source>
        <dbReference type="EMBL" id="KLV04195.1"/>
    </source>
</evidence>
<comment type="caution">
    <text evidence="2">The sequence shown here is derived from an EMBL/GenBank/DDBJ whole genome shotgun (WGS) entry which is preliminary data.</text>
</comment>
<dbReference type="GO" id="GO:0020037">
    <property type="term" value="F:heme binding"/>
    <property type="evidence" value="ECO:0007669"/>
    <property type="project" value="InterPro"/>
</dbReference>
<reference evidence="2 3" key="1">
    <citation type="submission" date="2015-05" db="EMBL/GenBank/DDBJ databases">
        <title>Photobacterium galathea sp. nov.</title>
        <authorList>
            <person name="Machado H."/>
            <person name="Gram L."/>
        </authorList>
    </citation>
    <scope>NUCLEOTIDE SEQUENCE [LARGE SCALE GENOMIC DNA]</scope>
    <source>
        <strain evidence="2 3">CGMCC 1.12159</strain>
    </source>
</reference>
<evidence type="ECO:0000259" key="1">
    <source>
        <dbReference type="Pfam" id="PF07700"/>
    </source>
</evidence>
<dbReference type="InterPro" id="IPR011644">
    <property type="entry name" value="Heme_NO-bd"/>
</dbReference>
<dbReference type="SUPFAM" id="SSF111126">
    <property type="entry name" value="Ligand-binding domain in the NO signalling and Golgi transport"/>
    <property type="match status" value="1"/>
</dbReference>
<proteinExistence type="predicted"/>
<protein>
    <submittedName>
        <fullName evidence="2">Guanylate cyclase</fullName>
    </submittedName>
</protein>
<dbReference type="PATRIC" id="fig|1195763.3.peg.3506"/>
<accession>A0A0J1GX11</accession>
<dbReference type="Gene3D" id="3.90.1520.10">
    <property type="entry name" value="H-NOX domain"/>
    <property type="match status" value="1"/>
</dbReference>
<dbReference type="RefSeq" id="WP_047879967.1">
    <property type="nucleotide sequence ID" value="NZ_LDOT01000023.1"/>
</dbReference>
<dbReference type="STRING" id="1195763.ABT56_16450"/>
<dbReference type="OrthoDB" id="7266652at2"/>
<organism evidence="2 3">
    <name type="scientific">Photobacterium aquae</name>
    <dbReference type="NCBI Taxonomy" id="1195763"/>
    <lineage>
        <taxon>Bacteria</taxon>
        <taxon>Pseudomonadati</taxon>
        <taxon>Pseudomonadota</taxon>
        <taxon>Gammaproteobacteria</taxon>
        <taxon>Vibrionales</taxon>
        <taxon>Vibrionaceae</taxon>
        <taxon>Photobacterium</taxon>
    </lineage>
</organism>
<keyword evidence="3" id="KW-1185">Reference proteome</keyword>
<gene>
    <name evidence="2" type="ORF">ABT56_16450</name>
</gene>
<evidence type="ECO:0000313" key="3">
    <source>
        <dbReference type="Proteomes" id="UP000036097"/>
    </source>
</evidence>
<dbReference type="InterPro" id="IPR038158">
    <property type="entry name" value="H-NOX_domain_sf"/>
</dbReference>
<dbReference type="Proteomes" id="UP000036097">
    <property type="component" value="Unassembled WGS sequence"/>
</dbReference>
<dbReference type="AlphaFoldDB" id="A0A0J1GX11"/>
<dbReference type="InterPro" id="IPR024096">
    <property type="entry name" value="NO_sig/Golgi_transp_ligand-bd"/>
</dbReference>
<dbReference type="Pfam" id="PF07700">
    <property type="entry name" value="HNOB"/>
    <property type="match status" value="1"/>
</dbReference>
<feature type="domain" description="Heme NO-binding" evidence="1">
    <location>
        <begin position="2"/>
        <end position="159"/>
    </location>
</feature>
<name>A0A0J1GX11_9GAMM</name>
<dbReference type="EMBL" id="LDOT01000023">
    <property type="protein sequence ID" value="KLV04195.1"/>
    <property type="molecule type" value="Genomic_DNA"/>
</dbReference>
<sequence length="177" mass="20046">MKGIIFTEFLDIIEDNFGLEVCQQMLDDTADEGSYTAVGSYDHRDLVKLIVALSQITHISAESLQEIYGEAVFIRLLNSLPQINDNPDNTFGFIKRVEEHIHTEVKKLYPDATPPKFDFLSHTATSMVMDYKSARCMSHVCFGLIKGCAKHFDENIDITMTAISPDKKHVRFTINLV</sequence>